<protein>
    <recommendedName>
        <fullName evidence="2">Homing endonuclease LAGLIDADG domain-containing protein</fullName>
    </recommendedName>
</protein>
<accession>A0A3G9H0I9</accession>
<name>A0A3G9H0I9_9AGAR</name>
<comment type="function">
    <text evidence="1">Mitochondrial DNA endonuclease involved in intron homing.</text>
</comment>
<dbReference type="GO" id="GO:0004519">
    <property type="term" value="F:endonuclease activity"/>
    <property type="evidence" value="ECO:0007669"/>
    <property type="project" value="InterPro"/>
</dbReference>
<organism evidence="3">
    <name type="scientific">Stropharia rugosoannulata</name>
    <dbReference type="NCBI Taxonomy" id="68746"/>
    <lineage>
        <taxon>Eukaryota</taxon>
        <taxon>Fungi</taxon>
        <taxon>Dikarya</taxon>
        <taxon>Basidiomycota</taxon>
        <taxon>Agaricomycotina</taxon>
        <taxon>Agaricomycetes</taxon>
        <taxon>Agaricomycetidae</taxon>
        <taxon>Agaricales</taxon>
        <taxon>Agaricineae</taxon>
        <taxon>Strophariaceae</taxon>
        <taxon>Stropharia</taxon>
    </lineage>
</organism>
<dbReference type="PANTHER" id="PTHR36181:SF2">
    <property type="entry name" value="INTRON-ENCODED ENDONUCLEASE AI3-RELATED"/>
    <property type="match status" value="1"/>
</dbReference>
<dbReference type="Gene3D" id="3.10.28.10">
    <property type="entry name" value="Homing endonucleases"/>
    <property type="match status" value="2"/>
</dbReference>
<dbReference type="InterPro" id="IPR051289">
    <property type="entry name" value="LAGLIDADG_Endonuclease"/>
</dbReference>
<dbReference type="InterPro" id="IPR004860">
    <property type="entry name" value="LAGLIDADG_dom"/>
</dbReference>
<proteinExistence type="predicted"/>
<keyword evidence="3" id="KW-0496">Mitochondrion</keyword>
<dbReference type="InterPro" id="IPR027434">
    <property type="entry name" value="Homing_endonucl"/>
</dbReference>
<gene>
    <name evidence="3" type="primary">orf279</name>
</gene>
<dbReference type="Pfam" id="PF00961">
    <property type="entry name" value="LAGLIDADG_1"/>
    <property type="match status" value="1"/>
</dbReference>
<evidence type="ECO:0000313" key="3">
    <source>
        <dbReference type="EMBL" id="BBG67068.1"/>
    </source>
</evidence>
<dbReference type="GO" id="GO:0005739">
    <property type="term" value="C:mitochondrion"/>
    <property type="evidence" value="ECO:0007669"/>
    <property type="project" value="UniProtKB-ARBA"/>
</dbReference>
<dbReference type="PANTHER" id="PTHR36181">
    <property type="entry name" value="INTRON-ENCODED ENDONUCLEASE AI3-RELATED"/>
    <property type="match status" value="1"/>
</dbReference>
<evidence type="ECO:0000256" key="1">
    <source>
        <dbReference type="ARBA" id="ARBA00002670"/>
    </source>
</evidence>
<dbReference type="SUPFAM" id="SSF55608">
    <property type="entry name" value="Homing endonucleases"/>
    <property type="match status" value="2"/>
</dbReference>
<dbReference type="EMBL" id="AP019006">
    <property type="protein sequence ID" value="BBG67068.1"/>
    <property type="molecule type" value="Genomic_DNA"/>
</dbReference>
<sequence>MFLKDMENKTLNKNWIEWFVGFCDADANFQVFPKQRSYLKKDGTLSKYINIGYGFHISLSQRETELLKDFQIKFNHIGHIYTYPEKEECRWAVTKKSELIYLIETAFSLDNVILITKHQRERLARLKYVLINNIKRFETSEEFENFLEKSYVQPEINDEYLSQVYLKQDTAFKNWIIGFINGEGYFYVNPRGYLIFSIEHTDRKALELIKQYLDLGPNILDRGNRGDTRQNSYSLSIQSKKDILTIKNLCENPLLNRLEGFKLKQYNNWAHPAKVVDET</sequence>
<evidence type="ECO:0000259" key="2">
    <source>
        <dbReference type="Pfam" id="PF00961"/>
    </source>
</evidence>
<reference evidence="3" key="1">
    <citation type="journal article" date="2018" name="Mitochondrial DNA Part B Resour">
        <title>The complete mitochondrial genome sequence of the edible mushroom Stropharia rugosoannulata (Strophariaceae, Basidiomycota).</title>
        <authorList>
            <person name="Suzuki T."/>
            <person name="Ono A."/>
            <person name="Choi J.-H."/>
            <person name="Wu J."/>
            <person name="Kawagishi H."/>
            <person name="Dohra H."/>
        </authorList>
    </citation>
    <scope>NUCLEOTIDE SEQUENCE</scope>
    <source>
        <strain evidence="3">NBRC31871</strain>
    </source>
</reference>
<dbReference type="AlphaFoldDB" id="A0A3G9H0I9"/>
<geneLocation type="mitochondrion" evidence="3"/>
<feature type="domain" description="Homing endonuclease LAGLIDADG" evidence="2">
    <location>
        <begin position="20"/>
        <end position="104"/>
    </location>
</feature>